<name>A0A553RCG2_9TELE</name>
<sequence length="358" mass="41202">MMVDINDVYPSKENTMKLHQSFIIWTLLITCDGMKSIHPECLIVFHLQEKEAECHSKISVLDVNATKTGCHMDWDGLNCWPEVSLGETVSVNCPPPLLKTHDLITRTCTGEGWSSLNVSYFDACFLDNSTETEAGLRREYFAKLACVRRKLLCMRTYVHLNLFSTFILRALAVFVKDAVLFSDETLDHCTVSTNLCKAVVTFFQFCVLSNFSWLLMEGLYLHTLLVFTFAHKRTFFWCYTLIGWGTPSVTITIWMLLKRKYDNHGRLARSTLLLIPLFGVHYVVFALFPEHVGLEARLFFELVLGSFQGFIVALLYCFLNSEVRFCFVQTEIRKAIERYKSRTDITFHMGTQDFTAEA</sequence>
<evidence type="ECO:0000256" key="7">
    <source>
        <dbReference type="ARBA" id="ARBA00023136"/>
    </source>
</evidence>
<feature type="transmembrane region" description="Helical" evidence="11">
    <location>
        <begin position="234"/>
        <end position="257"/>
    </location>
</feature>
<dbReference type="STRING" id="623744.A0A553RCG2"/>
<keyword evidence="7 11" id="KW-0472">Membrane</keyword>
<keyword evidence="10" id="KW-0807">Transducer</keyword>
<evidence type="ECO:0000256" key="3">
    <source>
        <dbReference type="ARBA" id="ARBA00022475"/>
    </source>
</evidence>
<dbReference type="Pfam" id="PF00002">
    <property type="entry name" value="7tm_2"/>
    <property type="match status" value="1"/>
</dbReference>
<dbReference type="GO" id="GO:0008528">
    <property type="term" value="F:G protein-coupled peptide receptor activity"/>
    <property type="evidence" value="ECO:0007669"/>
    <property type="project" value="TreeGrafter"/>
</dbReference>
<accession>A0A553RCG2</accession>
<dbReference type="InterPro" id="IPR000832">
    <property type="entry name" value="GPCR_2_secretin-like"/>
</dbReference>
<dbReference type="EMBL" id="SRMA01025034">
    <property type="protein sequence ID" value="TRY99878.1"/>
    <property type="molecule type" value="Genomic_DNA"/>
</dbReference>
<dbReference type="GO" id="GO:0007166">
    <property type="term" value="P:cell surface receptor signaling pathway"/>
    <property type="evidence" value="ECO:0007669"/>
    <property type="project" value="InterPro"/>
</dbReference>
<evidence type="ECO:0000313" key="14">
    <source>
        <dbReference type="EMBL" id="TRY99878.1"/>
    </source>
</evidence>
<dbReference type="PANTHER" id="PTHR45620">
    <property type="entry name" value="PDF RECEPTOR-LIKE PROTEIN-RELATED"/>
    <property type="match status" value="1"/>
</dbReference>
<evidence type="ECO:0008006" key="16">
    <source>
        <dbReference type="Google" id="ProtNLM"/>
    </source>
</evidence>
<keyword evidence="9" id="KW-0325">Glycoprotein</keyword>
<reference evidence="14 15" key="1">
    <citation type="journal article" date="2019" name="Sci. Data">
        <title>Hybrid genome assembly and annotation of Danionella translucida.</title>
        <authorList>
            <person name="Kadobianskyi M."/>
            <person name="Schulze L."/>
            <person name="Schuelke M."/>
            <person name="Judkewitz B."/>
        </authorList>
    </citation>
    <scope>NUCLEOTIDE SEQUENCE [LARGE SCALE GENOMIC DNA]</scope>
    <source>
        <strain evidence="14 15">Bolton</strain>
    </source>
</reference>
<feature type="transmembrane region" description="Helical" evidence="11">
    <location>
        <begin position="300"/>
        <end position="319"/>
    </location>
</feature>
<dbReference type="InterPro" id="IPR001879">
    <property type="entry name" value="GPCR_2_extracellular_dom"/>
</dbReference>
<dbReference type="AlphaFoldDB" id="A0A553RCG2"/>
<organism evidence="14 15">
    <name type="scientific">Danionella cerebrum</name>
    <dbReference type="NCBI Taxonomy" id="2873325"/>
    <lineage>
        <taxon>Eukaryota</taxon>
        <taxon>Metazoa</taxon>
        <taxon>Chordata</taxon>
        <taxon>Craniata</taxon>
        <taxon>Vertebrata</taxon>
        <taxon>Euteleostomi</taxon>
        <taxon>Actinopterygii</taxon>
        <taxon>Neopterygii</taxon>
        <taxon>Teleostei</taxon>
        <taxon>Ostariophysi</taxon>
        <taxon>Cypriniformes</taxon>
        <taxon>Danionidae</taxon>
        <taxon>Danioninae</taxon>
        <taxon>Danionella</taxon>
    </lineage>
</organism>
<dbReference type="SMART" id="SM00008">
    <property type="entry name" value="HormR"/>
    <property type="match status" value="1"/>
</dbReference>
<keyword evidence="8" id="KW-0675">Receptor</keyword>
<proteinExistence type="inferred from homology"/>
<dbReference type="InterPro" id="IPR017983">
    <property type="entry name" value="GPCR_2_secretin-like_CS"/>
</dbReference>
<keyword evidence="5 11" id="KW-1133">Transmembrane helix</keyword>
<dbReference type="PANTHER" id="PTHR45620:SF16">
    <property type="entry name" value="GROWTH HORMONE RELEASING HORMONE RECEPTOR 2 PRECURSOR"/>
    <property type="match status" value="1"/>
</dbReference>
<dbReference type="PROSITE" id="PS50261">
    <property type="entry name" value="G_PROTEIN_RECEP_F2_4"/>
    <property type="match status" value="2"/>
</dbReference>
<gene>
    <name evidence="14" type="ORF">DNTS_003655</name>
</gene>
<keyword evidence="15" id="KW-1185">Reference proteome</keyword>
<dbReference type="Gene3D" id="4.10.1240.10">
    <property type="entry name" value="GPCR, family 2, extracellular hormone receptor domain"/>
    <property type="match status" value="1"/>
</dbReference>
<dbReference type="GO" id="GO:0017046">
    <property type="term" value="F:peptide hormone binding"/>
    <property type="evidence" value="ECO:0007669"/>
    <property type="project" value="TreeGrafter"/>
</dbReference>
<evidence type="ECO:0000256" key="8">
    <source>
        <dbReference type="ARBA" id="ARBA00023170"/>
    </source>
</evidence>
<feature type="domain" description="G-protein coupled receptors family 2 profile 2" evidence="13">
    <location>
        <begin position="149"/>
        <end position="258"/>
    </location>
</feature>
<feature type="transmembrane region" description="Helical" evidence="11">
    <location>
        <begin position="195"/>
        <end position="214"/>
    </location>
</feature>
<feature type="domain" description="G-protein coupled receptors family 2 profile 1" evidence="12">
    <location>
        <begin position="53"/>
        <end position="128"/>
    </location>
</feature>
<comment type="caution">
    <text evidence="14">The sequence shown here is derived from an EMBL/GenBank/DDBJ whole genome shotgun (WGS) entry which is preliminary data.</text>
</comment>
<keyword evidence="4 11" id="KW-0812">Transmembrane</keyword>
<dbReference type="InterPro" id="IPR036445">
    <property type="entry name" value="GPCR_2_extracell_dom_sf"/>
</dbReference>
<evidence type="ECO:0000256" key="4">
    <source>
        <dbReference type="ARBA" id="ARBA00022692"/>
    </source>
</evidence>
<keyword evidence="3" id="KW-1003">Cell membrane</keyword>
<dbReference type="InterPro" id="IPR017981">
    <property type="entry name" value="GPCR_2-like_7TM"/>
</dbReference>
<dbReference type="PRINTS" id="PR00249">
    <property type="entry name" value="GPCRSECRETIN"/>
</dbReference>
<dbReference type="SUPFAM" id="SSF111418">
    <property type="entry name" value="Hormone receptor domain"/>
    <property type="match status" value="1"/>
</dbReference>
<evidence type="ECO:0000256" key="1">
    <source>
        <dbReference type="ARBA" id="ARBA00004651"/>
    </source>
</evidence>
<evidence type="ECO:0000256" key="9">
    <source>
        <dbReference type="ARBA" id="ARBA00023180"/>
    </source>
</evidence>
<feature type="transmembrane region" description="Helical" evidence="11">
    <location>
        <begin position="269"/>
        <end position="288"/>
    </location>
</feature>
<dbReference type="Gene3D" id="1.20.1070.10">
    <property type="entry name" value="Rhodopsin 7-helix transmembrane proteins"/>
    <property type="match status" value="2"/>
</dbReference>
<dbReference type="PROSITE" id="PS00649">
    <property type="entry name" value="G_PROTEIN_RECEP_F2_1"/>
    <property type="match status" value="1"/>
</dbReference>
<comment type="similarity">
    <text evidence="2">Belongs to the G-protein coupled receptor 2 family.</text>
</comment>
<protein>
    <recommendedName>
        <fullName evidence="16">G-protein coupled receptors family 2 profile 2 domain-containing protein</fullName>
    </recommendedName>
</protein>
<dbReference type="PROSITE" id="PS00650">
    <property type="entry name" value="G_PROTEIN_RECEP_F2_2"/>
    <property type="match status" value="1"/>
</dbReference>
<dbReference type="GO" id="GO:0007188">
    <property type="term" value="P:adenylate cyclase-modulating G protein-coupled receptor signaling pathway"/>
    <property type="evidence" value="ECO:0007669"/>
    <property type="project" value="TreeGrafter"/>
</dbReference>
<evidence type="ECO:0000259" key="13">
    <source>
        <dbReference type="PROSITE" id="PS50261"/>
    </source>
</evidence>
<evidence type="ECO:0000256" key="2">
    <source>
        <dbReference type="ARBA" id="ARBA00005314"/>
    </source>
</evidence>
<dbReference type="Pfam" id="PF02793">
    <property type="entry name" value="HRM"/>
    <property type="match status" value="1"/>
</dbReference>
<evidence type="ECO:0000256" key="5">
    <source>
        <dbReference type="ARBA" id="ARBA00022989"/>
    </source>
</evidence>
<evidence type="ECO:0000259" key="12">
    <source>
        <dbReference type="PROSITE" id="PS50227"/>
    </source>
</evidence>
<evidence type="ECO:0000256" key="11">
    <source>
        <dbReference type="SAM" id="Phobius"/>
    </source>
</evidence>
<evidence type="ECO:0000256" key="6">
    <source>
        <dbReference type="ARBA" id="ARBA00023040"/>
    </source>
</evidence>
<feature type="domain" description="G-protein coupled receptors family 2 profile 2" evidence="13">
    <location>
        <begin position="266"/>
        <end position="320"/>
    </location>
</feature>
<dbReference type="PROSITE" id="PS50227">
    <property type="entry name" value="G_PROTEIN_RECEP_F2_3"/>
    <property type="match status" value="1"/>
</dbReference>
<dbReference type="GO" id="GO:0005886">
    <property type="term" value="C:plasma membrane"/>
    <property type="evidence" value="ECO:0007669"/>
    <property type="project" value="UniProtKB-SubCell"/>
</dbReference>
<dbReference type="InterPro" id="IPR050332">
    <property type="entry name" value="GPCR_2"/>
</dbReference>
<dbReference type="OrthoDB" id="5967113at2759"/>
<keyword evidence="6" id="KW-0297">G-protein coupled receptor</keyword>
<evidence type="ECO:0000256" key="10">
    <source>
        <dbReference type="ARBA" id="ARBA00023224"/>
    </source>
</evidence>
<comment type="subcellular location">
    <subcellularLocation>
        <location evidence="1">Cell membrane</location>
        <topology evidence="1">Multi-pass membrane protein</topology>
    </subcellularLocation>
</comment>
<dbReference type="Proteomes" id="UP000316079">
    <property type="component" value="Unassembled WGS sequence"/>
</dbReference>
<evidence type="ECO:0000313" key="15">
    <source>
        <dbReference type="Proteomes" id="UP000316079"/>
    </source>
</evidence>